<feature type="region of interest" description="Disordered" evidence="2">
    <location>
        <begin position="1"/>
        <end position="29"/>
    </location>
</feature>
<evidence type="ECO:0000313" key="3">
    <source>
        <dbReference type="EMBL" id="VDD36537.1"/>
    </source>
</evidence>
<evidence type="ECO:0000256" key="2">
    <source>
        <dbReference type="SAM" id="MobiDB-lite"/>
    </source>
</evidence>
<keyword evidence="1" id="KW-0175">Coiled coil</keyword>
<protein>
    <submittedName>
        <fullName evidence="3">Uncharacterized protein</fullName>
    </submittedName>
</protein>
<dbReference type="EMBL" id="LR031876">
    <property type="protein sequence ID" value="VDD36537.1"/>
    <property type="molecule type" value="Genomic_DNA"/>
</dbReference>
<feature type="coiled-coil region" evidence="1">
    <location>
        <begin position="81"/>
        <end position="125"/>
    </location>
</feature>
<dbReference type="AlphaFoldDB" id="A0A3P6DXT5"/>
<name>A0A3P6DXT5_BRAOL</name>
<reference evidence="3" key="1">
    <citation type="submission" date="2018-11" db="EMBL/GenBank/DDBJ databases">
        <authorList>
            <consortium name="Genoscope - CEA"/>
            <person name="William W."/>
        </authorList>
    </citation>
    <scope>NUCLEOTIDE SEQUENCE</scope>
</reference>
<feature type="compositionally biased region" description="Basic and acidic residues" evidence="2">
    <location>
        <begin position="19"/>
        <end position="29"/>
    </location>
</feature>
<accession>A0A3P6DXT5</accession>
<proteinExistence type="predicted"/>
<sequence length="137" mass="16406">MADALDNQQEVQRSGINETESRSNEKRRVKKDIIVIRGSGTRSVEKAVVRYDRDTRFRDENMEATPDRDPIAHAIYWEKKVQELRVRNAEMKQRRANETIQKQRLRNAEMQQRMANKTIEETKVNNNLLIWRFKFLM</sequence>
<gene>
    <name evidence="3" type="ORF">BOLC7T42097H</name>
</gene>
<organism evidence="3">
    <name type="scientific">Brassica oleracea</name>
    <name type="common">Wild cabbage</name>
    <dbReference type="NCBI Taxonomy" id="3712"/>
    <lineage>
        <taxon>Eukaryota</taxon>
        <taxon>Viridiplantae</taxon>
        <taxon>Streptophyta</taxon>
        <taxon>Embryophyta</taxon>
        <taxon>Tracheophyta</taxon>
        <taxon>Spermatophyta</taxon>
        <taxon>Magnoliopsida</taxon>
        <taxon>eudicotyledons</taxon>
        <taxon>Gunneridae</taxon>
        <taxon>Pentapetalae</taxon>
        <taxon>rosids</taxon>
        <taxon>malvids</taxon>
        <taxon>Brassicales</taxon>
        <taxon>Brassicaceae</taxon>
        <taxon>Brassiceae</taxon>
        <taxon>Brassica</taxon>
    </lineage>
</organism>
<feature type="compositionally biased region" description="Polar residues" evidence="2">
    <location>
        <begin position="1"/>
        <end position="18"/>
    </location>
</feature>
<evidence type="ECO:0000256" key="1">
    <source>
        <dbReference type="SAM" id="Coils"/>
    </source>
</evidence>